<evidence type="ECO:0000313" key="5">
    <source>
        <dbReference type="EMBL" id="GBO93345.1"/>
    </source>
</evidence>
<keyword evidence="5" id="KW-0131">Cell cycle</keyword>
<name>A0A388SAV2_9BURK</name>
<evidence type="ECO:0000256" key="3">
    <source>
        <dbReference type="ARBA" id="ARBA00022840"/>
    </source>
</evidence>
<proteinExistence type="predicted"/>
<dbReference type="SMART" id="SM00382">
    <property type="entry name" value="AAA"/>
    <property type="match status" value="1"/>
</dbReference>
<dbReference type="InterPro" id="IPR003593">
    <property type="entry name" value="AAA+_ATPase"/>
</dbReference>
<dbReference type="SUPFAM" id="SSF52540">
    <property type="entry name" value="P-loop containing nucleoside triphosphate hydrolases"/>
    <property type="match status" value="1"/>
</dbReference>
<dbReference type="Gene3D" id="3.40.50.300">
    <property type="entry name" value="P-loop containing nucleotide triphosphate hydrolases"/>
    <property type="match status" value="1"/>
</dbReference>
<keyword evidence="3" id="KW-0067">ATP-binding</keyword>
<dbReference type="GO" id="GO:0022857">
    <property type="term" value="F:transmembrane transporter activity"/>
    <property type="evidence" value="ECO:0007669"/>
    <property type="project" value="TreeGrafter"/>
</dbReference>
<dbReference type="InterPro" id="IPR003439">
    <property type="entry name" value="ABC_transporter-like_ATP-bd"/>
</dbReference>
<keyword evidence="6" id="KW-1185">Reference proteome</keyword>
<dbReference type="OrthoDB" id="581709at2"/>
<dbReference type="PROSITE" id="PS50893">
    <property type="entry name" value="ABC_TRANSPORTER_2"/>
    <property type="match status" value="1"/>
</dbReference>
<dbReference type="RefSeq" id="WP_116269738.1">
    <property type="nucleotide sequence ID" value="NZ_BGZJ01000001.1"/>
</dbReference>
<evidence type="ECO:0000259" key="4">
    <source>
        <dbReference type="PROSITE" id="PS50893"/>
    </source>
</evidence>
<dbReference type="GO" id="GO:0016887">
    <property type="term" value="F:ATP hydrolysis activity"/>
    <property type="evidence" value="ECO:0007669"/>
    <property type="project" value="InterPro"/>
</dbReference>
<accession>A0A388SAV2</accession>
<dbReference type="PANTHER" id="PTHR24220">
    <property type="entry name" value="IMPORT ATP-BINDING PROTEIN"/>
    <property type="match status" value="1"/>
</dbReference>
<dbReference type="PANTHER" id="PTHR24220:SF659">
    <property type="entry name" value="TRANSPORTER, PUTATIVE-RELATED"/>
    <property type="match status" value="1"/>
</dbReference>
<protein>
    <submittedName>
        <fullName evidence="5">Cell division protein FtsE</fullName>
    </submittedName>
</protein>
<dbReference type="InterPro" id="IPR015854">
    <property type="entry name" value="ABC_transpr_LolD-like"/>
</dbReference>
<evidence type="ECO:0000256" key="2">
    <source>
        <dbReference type="ARBA" id="ARBA00022741"/>
    </source>
</evidence>
<gene>
    <name evidence="5" type="ORF">MESMUL_06990</name>
</gene>
<keyword evidence="2" id="KW-0547">Nucleotide-binding</keyword>
<comment type="caution">
    <text evidence="5">The sequence shown here is derived from an EMBL/GenBank/DDBJ whole genome shotgun (WGS) entry which is preliminary data.</text>
</comment>
<sequence>MDNSSSGMIELSQVTTSRGQFPVLSRFTLTISQGQFINLYGPTGCGKTTVLRLICGLADPASGTVRVAGQDLSTLSSGAWKRLRRSFGLFTRTALPSEDEALLQAITTPAILCGHSIRDAMMLAADALTVCGLFPLADNRIRDLSEGERQLALLAQSLVNKPAVILADEPTAYLDEEHADAALRILAQYASEGGTVLAVSHNPLSDTFVTAIDMEKLHHV</sequence>
<keyword evidence="1" id="KW-0472">Membrane</keyword>
<organism evidence="5 6">
    <name type="scientific">Mesosutterella multiformis</name>
    <dbReference type="NCBI Taxonomy" id="2259133"/>
    <lineage>
        <taxon>Bacteria</taxon>
        <taxon>Pseudomonadati</taxon>
        <taxon>Pseudomonadota</taxon>
        <taxon>Betaproteobacteria</taxon>
        <taxon>Burkholderiales</taxon>
        <taxon>Sutterellaceae</taxon>
        <taxon>Mesosutterella</taxon>
    </lineage>
</organism>
<keyword evidence="1" id="KW-1003">Cell membrane</keyword>
<reference evidence="5 6" key="1">
    <citation type="journal article" date="2018" name="Int. J. Syst. Evol. Microbiol.">
        <title>Mesosutterella multiformis gen. nov., sp. nov., a member of the family Sutterellaceae and Sutterella megalosphaeroides sp. nov., isolated from human faeces.</title>
        <authorList>
            <person name="Sakamoto M."/>
            <person name="Ikeyama N."/>
            <person name="Kunihiro T."/>
            <person name="Iino T."/>
            <person name="Yuki M."/>
            <person name="Ohkuma M."/>
        </authorList>
    </citation>
    <scope>NUCLEOTIDE SEQUENCE [LARGE SCALE GENOMIC DNA]</scope>
    <source>
        <strain evidence="5 6">4NBBH2</strain>
    </source>
</reference>
<evidence type="ECO:0000313" key="6">
    <source>
        <dbReference type="Proteomes" id="UP000266091"/>
    </source>
</evidence>
<dbReference type="Pfam" id="PF00005">
    <property type="entry name" value="ABC_tran"/>
    <property type="match status" value="1"/>
</dbReference>
<keyword evidence="5" id="KW-0132">Cell division</keyword>
<dbReference type="AlphaFoldDB" id="A0A388SAV2"/>
<dbReference type="GO" id="GO:0005524">
    <property type="term" value="F:ATP binding"/>
    <property type="evidence" value="ECO:0007669"/>
    <property type="project" value="UniProtKB-KW"/>
</dbReference>
<dbReference type="InterPro" id="IPR027417">
    <property type="entry name" value="P-loop_NTPase"/>
</dbReference>
<dbReference type="GO" id="GO:0051301">
    <property type="term" value="P:cell division"/>
    <property type="evidence" value="ECO:0007669"/>
    <property type="project" value="UniProtKB-KW"/>
</dbReference>
<dbReference type="GO" id="GO:0005886">
    <property type="term" value="C:plasma membrane"/>
    <property type="evidence" value="ECO:0007669"/>
    <property type="project" value="TreeGrafter"/>
</dbReference>
<dbReference type="Proteomes" id="UP000266091">
    <property type="component" value="Unassembled WGS sequence"/>
</dbReference>
<feature type="domain" description="ABC transporter" evidence="4">
    <location>
        <begin position="9"/>
        <end position="220"/>
    </location>
</feature>
<evidence type="ECO:0000256" key="1">
    <source>
        <dbReference type="ARBA" id="ARBA00022475"/>
    </source>
</evidence>
<dbReference type="EMBL" id="BGZJ01000001">
    <property type="protein sequence ID" value="GBO93345.1"/>
    <property type="molecule type" value="Genomic_DNA"/>
</dbReference>